<organism evidence="2 3">
    <name type="scientific">Candidatus Propionivibrio aalborgensis</name>
    <dbReference type="NCBI Taxonomy" id="1860101"/>
    <lineage>
        <taxon>Bacteria</taxon>
        <taxon>Pseudomonadati</taxon>
        <taxon>Pseudomonadota</taxon>
        <taxon>Betaproteobacteria</taxon>
        <taxon>Rhodocyclales</taxon>
        <taxon>Rhodocyclaceae</taxon>
        <taxon>Propionivibrio</taxon>
    </lineage>
</organism>
<dbReference type="EMBL" id="FLQY01000055">
    <property type="protein sequence ID" value="SBT05260.1"/>
    <property type="molecule type" value="Genomic_DNA"/>
</dbReference>
<feature type="compositionally biased region" description="Basic and acidic residues" evidence="1">
    <location>
        <begin position="1"/>
        <end position="16"/>
    </location>
</feature>
<keyword evidence="3" id="KW-1185">Reference proteome</keyword>
<evidence type="ECO:0000256" key="1">
    <source>
        <dbReference type="SAM" id="MobiDB-lite"/>
    </source>
</evidence>
<reference evidence="2 3" key="1">
    <citation type="submission" date="2016-06" db="EMBL/GenBank/DDBJ databases">
        <authorList>
            <person name="Kjaerup R.B."/>
            <person name="Dalgaard T.S."/>
            <person name="Juul-Madsen H.R."/>
        </authorList>
    </citation>
    <scope>NUCLEOTIDE SEQUENCE [LARGE SCALE GENOMIC DNA]</scope>
    <source>
        <strain evidence="2">2</strain>
    </source>
</reference>
<feature type="region of interest" description="Disordered" evidence="1">
    <location>
        <begin position="1"/>
        <end position="27"/>
    </location>
</feature>
<proteinExistence type="predicted"/>
<dbReference type="Proteomes" id="UP000199600">
    <property type="component" value="Unassembled WGS sequence"/>
</dbReference>
<dbReference type="AlphaFoldDB" id="A0A1A8XJE4"/>
<gene>
    <name evidence="2" type="ORF">PROAA_1480006</name>
</gene>
<evidence type="ECO:0000313" key="2">
    <source>
        <dbReference type="EMBL" id="SBT05260.1"/>
    </source>
</evidence>
<sequence>MIPDWIDKDSTEKNERPIMGLQTRFQV</sequence>
<evidence type="ECO:0000313" key="3">
    <source>
        <dbReference type="Proteomes" id="UP000199600"/>
    </source>
</evidence>
<accession>A0A1A8XJE4</accession>
<name>A0A1A8XJE4_9RHOO</name>
<protein>
    <submittedName>
        <fullName evidence="2">Uncharacterized protein</fullName>
    </submittedName>
</protein>